<evidence type="ECO:0000259" key="9">
    <source>
        <dbReference type="Pfam" id="PF00924"/>
    </source>
</evidence>
<dbReference type="SUPFAM" id="SSF82689">
    <property type="entry name" value="Mechanosensitive channel protein MscS (YggB), C-terminal domain"/>
    <property type="match status" value="1"/>
</dbReference>
<dbReference type="Proteomes" id="UP000462152">
    <property type="component" value="Unassembled WGS sequence"/>
</dbReference>
<dbReference type="InterPro" id="IPR049278">
    <property type="entry name" value="MS_channel_C"/>
</dbReference>
<dbReference type="FunFam" id="2.30.30.60:FF:000001">
    <property type="entry name" value="MscS Mechanosensitive ion channel"/>
    <property type="match status" value="1"/>
</dbReference>
<dbReference type="Gene3D" id="1.10.287.1260">
    <property type="match status" value="1"/>
</dbReference>
<dbReference type="Gene3D" id="2.30.30.60">
    <property type="match status" value="1"/>
</dbReference>
<evidence type="ECO:0000256" key="6">
    <source>
        <dbReference type="ARBA" id="ARBA00023136"/>
    </source>
</evidence>
<proteinExistence type="inferred from homology"/>
<evidence type="ECO:0000313" key="13">
    <source>
        <dbReference type="Proteomes" id="UP000462152"/>
    </source>
</evidence>
<evidence type="ECO:0000256" key="5">
    <source>
        <dbReference type="ARBA" id="ARBA00022989"/>
    </source>
</evidence>
<evidence type="ECO:0000256" key="8">
    <source>
        <dbReference type="SAM" id="Phobius"/>
    </source>
</evidence>
<comment type="similarity">
    <text evidence="2">Belongs to the MscS (TC 1.A.23) family.</text>
</comment>
<dbReference type="Pfam" id="PF21082">
    <property type="entry name" value="MS_channel_3rd"/>
    <property type="match status" value="1"/>
</dbReference>
<protein>
    <submittedName>
        <fullName evidence="12">Mechanosensitive ion channel</fullName>
    </submittedName>
</protein>
<dbReference type="GO" id="GO:0008381">
    <property type="term" value="F:mechanosensitive monoatomic ion channel activity"/>
    <property type="evidence" value="ECO:0007669"/>
    <property type="project" value="InterPro"/>
</dbReference>
<dbReference type="Gene3D" id="3.30.70.100">
    <property type="match status" value="1"/>
</dbReference>
<evidence type="ECO:0000256" key="4">
    <source>
        <dbReference type="ARBA" id="ARBA00022692"/>
    </source>
</evidence>
<comment type="subcellular location">
    <subcellularLocation>
        <location evidence="1">Cell membrane</location>
        <topology evidence="1">Multi-pass membrane protein</topology>
    </subcellularLocation>
</comment>
<evidence type="ECO:0000256" key="1">
    <source>
        <dbReference type="ARBA" id="ARBA00004651"/>
    </source>
</evidence>
<dbReference type="InterPro" id="IPR010920">
    <property type="entry name" value="LSM_dom_sf"/>
</dbReference>
<dbReference type="PANTHER" id="PTHR30460">
    <property type="entry name" value="MODERATE CONDUCTANCE MECHANOSENSITIVE CHANNEL YBIO"/>
    <property type="match status" value="1"/>
</dbReference>
<dbReference type="InterPro" id="IPR011014">
    <property type="entry name" value="MscS_channel_TM-2"/>
</dbReference>
<dbReference type="AlphaFoldDB" id="A0A7K1LFA1"/>
<dbReference type="EMBL" id="WOGT01000001">
    <property type="protein sequence ID" value="MUN53855.1"/>
    <property type="molecule type" value="Genomic_DNA"/>
</dbReference>
<dbReference type="InterPro" id="IPR006685">
    <property type="entry name" value="MscS_channel_2nd"/>
</dbReference>
<feature type="compositionally biased region" description="Low complexity" evidence="7">
    <location>
        <begin position="321"/>
        <end position="341"/>
    </location>
</feature>
<evidence type="ECO:0000256" key="7">
    <source>
        <dbReference type="SAM" id="MobiDB-lite"/>
    </source>
</evidence>
<reference evidence="12 13" key="1">
    <citation type="submission" date="2019-12" db="EMBL/GenBank/DDBJ databases">
        <authorList>
            <person name="Li J."/>
            <person name="Shi Y."/>
            <person name="Xu G."/>
            <person name="Xiao D."/>
            <person name="Ran X."/>
        </authorList>
    </citation>
    <scope>NUCLEOTIDE SEQUENCE [LARGE SCALE GENOMIC DNA]</scope>
    <source>
        <strain evidence="12 13">JCM 15915</strain>
    </source>
</reference>
<dbReference type="Pfam" id="PF00924">
    <property type="entry name" value="MS_channel_2nd"/>
    <property type="match status" value="1"/>
</dbReference>
<gene>
    <name evidence="12" type="ORF">GMA10_01200</name>
</gene>
<dbReference type="SUPFAM" id="SSF50182">
    <property type="entry name" value="Sm-like ribonucleoproteins"/>
    <property type="match status" value="1"/>
</dbReference>
<feature type="region of interest" description="Disordered" evidence="7">
    <location>
        <begin position="314"/>
        <end position="341"/>
    </location>
</feature>
<comment type="caution">
    <text evidence="12">The sequence shown here is derived from an EMBL/GenBank/DDBJ whole genome shotgun (WGS) entry which is preliminary data.</text>
</comment>
<dbReference type="InterPro" id="IPR011066">
    <property type="entry name" value="MscS_channel_C_sf"/>
</dbReference>
<evidence type="ECO:0000256" key="3">
    <source>
        <dbReference type="ARBA" id="ARBA00022475"/>
    </source>
</evidence>
<dbReference type="InterPro" id="IPR045276">
    <property type="entry name" value="YbiO_bact"/>
</dbReference>
<keyword evidence="6 8" id="KW-0472">Membrane</keyword>
<evidence type="ECO:0000259" key="10">
    <source>
        <dbReference type="Pfam" id="PF21082"/>
    </source>
</evidence>
<feature type="domain" description="Mechanosensitive ion channel transmembrane helices 2/3" evidence="11">
    <location>
        <begin position="99"/>
        <end position="138"/>
    </location>
</feature>
<sequence length="341" mass="36660">MNLSAADSGNLLTDVSSLDFWLDHPLRIVLIFLISVLVNLLARTVIHKVTDSIAKGTKARVVSKKNSNGPQEWVEDAVTARQRQAQRAKTVGSVLRSVATIVIWTIAVLMIISELGFNIAPVIASAGIAGVALSFGAQSLVKDYLAGVSIVAEDQLGIGDVVDLGEASGTVESVGLRVTQVRDVEGTLWHVRNGEILRVGNKSQGWARTIVDVPVPYSCDIDHVTSLLLKAAKKVKNETEVGHSVRGKPEVWGVEEMTGEYLTMRIAMRTAPLQQWDVARVLRVYVKSALDREGLHIPLQNQSVVHGTQTMPIISARSNGPTASSPATTSETSSQNDSSSN</sequence>
<keyword evidence="13" id="KW-1185">Reference proteome</keyword>
<evidence type="ECO:0000313" key="12">
    <source>
        <dbReference type="EMBL" id="MUN53855.1"/>
    </source>
</evidence>
<dbReference type="SUPFAM" id="SSF82861">
    <property type="entry name" value="Mechanosensitive channel protein MscS (YggB), transmembrane region"/>
    <property type="match status" value="1"/>
</dbReference>
<feature type="transmembrane region" description="Helical" evidence="8">
    <location>
        <begin position="26"/>
        <end position="46"/>
    </location>
</feature>
<evidence type="ECO:0000259" key="11">
    <source>
        <dbReference type="Pfam" id="PF21088"/>
    </source>
</evidence>
<dbReference type="InterPro" id="IPR023408">
    <property type="entry name" value="MscS_beta-dom_sf"/>
</dbReference>
<dbReference type="InterPro" id="IPR049142">
    <property type="entry name" value="MS_channel_1st"/>
</dbReference>
<keyword evidence="4 8" id="KW-0812">Transmembrane</keyword>
<dbReference type="RefSeq" id="WP_129313965.1">
    <property type="nucleotide sequence ID" value="NZ_CP197643.1"/>
</dbReference>
<feature type="domain" description="Mechanosensitive ion channel MscS" evidence="9">
    <location>
        <begin position="140"/>
        <end position="201"/>
    </location>
</feature>
<accession>A0A7K1LFA1</accession>
<dbReference type="Pfam" id="PF21088">
    <property type="entry name" value="MS_channel_1st"/>
    <property type="match status" value="1"/>
</dbReference>
<keyword evidence="3" id="KW-1003">Cell membrane</keyword>
<name>A0A7K1LFA1_9MICC</name>
<dbReference type="OrthoDB" id="4638917at2"/>
<feature type="domain" description="Mechanosensitive ion channel MscS C-terminal" evidence="10">
    <location>
        <begin position="211"/>
        <end position="297"/>
    </location>
</feature>
<organism evidence="12 13">
    <name type="scientific">Rothia koreensis</name>
    <dbReference type="NCBI Taxonomy" id="592378"/>
    <lineage>
        <taxon>Bacteria</taxon>
        <taxon>Bacillati</taxon>
        <taxon>Actinomycetota</taxon>
        <taxon>Actinomycetes</taxon>
        <taxon>Micrococcales</taxon>
        <taxon>Micrococcaceae</taxon>
        <taxon>Rothia</taxon>
    </lineage>
</organism>
<evidence type="ECO:0000256" key="2">
    <source>
        <dbReference type="ARBA" id="ARBA00008017"/>
    </source>
</evidence>
<feature type="transmembrane region" description="Helical" evidence="8">
    <location>
        <begin position="93"/>
        <end position="113"/>
    </location>
</feature>
<dbReference type="PANTHER" id="PTHR30460:SF0">
    <property type="entry name" value="MODERATE CONDUCTANCE MECHANOSENSITIVE CHANNEL YBIO"/>
    <property type="match status" value="1"/>
</dbReference>
<dbReference type="GO" id="GO:0005886">
    <property type="term" value="C:plasma membrane"/>
    <property type="evidence" value="ECO:0007669"/>
    <property type="project" value="UniProtKB-SubCell"/>
</dbReference>
<keyword evidence="5 8" id="KW-1133">Transmembrane helix</keyword>